<feature type="compositionally biased region" description="Basic and acidic residues" evidence="2">
    <location>
        <begin position="942"/>
        <end position="973"/>
    </location>
</feature>
<keyword evidence="5" id="KW-1185">Reference proteome</keyword>
<feature type="region of interest" description="Disordered" evidence="2">
    <location>
        <begin position="120"/>
        <end position="140"/>
    </location>
</feature>
<dbReference type="STRING" id="2880.D7FRW9"/>
<feature type="compositionally biased region" description="Basic and acidic residues" evidence="2">
    <location>
        <begin position="1223"/>
        <end position="1241"/>
    </location>
</feature>
<dbReference type="eggNOG" id="ENOG502QR7Y">
    <property type="taxonomic scope" value="Eukaryota"/>
</dbReference>
<evidence type="ECO:0000256" key="1">
    <source>
        <dbReference type="SAM" id="Coils"/>
    </source>
</evidence>
<dbReference type="PROSITE" id="PS50021">
    <property type="entry name" value="CH"/>
    <property type="match status" value="1"/>
</dbReference>
<dbReference type="Proteomes" id="UP000002630">
    <property type="component" value="Linkage Group LG09"/>
</dbReference>
<feature type="region of interest" description="Disordered" evidence="2">
    <location>
        <begin position="1292"/>
        <end position="1317"/>
    </location>
</feature>
<feature type="compositionally biased region" description="Polar residues" evidence="2">
    <location>
        <begin position="996"/>
        <end position="1021"/>
    </location>
</feature>
<reference evidence="4 5" key="1">
    <citation type="journal article" date="2010" name="Nature">
        <title>The Ectocarpus genome and the independent evolution of multicellularity in brown algae.</title>
        <authorList>
            <person name="Cock J.M."/>
            <person name="Sterck L."/>
            <person name="Rouze P."/>
            <person name="Scornet D."/>
            <person name="Allen A.E."/>
            <person name="Amoutzias G."/>
            <person name="Anthouard V."/>
            <person name="Artiguenave F."/>
            <person name="Aury J.M."/>
            <person name="Badger J.H."/>
            <person name="Beszteri B."/>
            <person name="Billiau K."/>
            <person name="Bonnet E."/>
            <person name="Bothwell J.H."/>
            <person name="Bowler C."/>
            <person name="Boyen C."/>
            <person name="Brownlee C."/>
            <person name="Carrano C.J."/>
            <person name="Charrier B."/>
            <person name="Cho G.Y."/>
            <person name="Coelho S.M."/>
            <person name="Collen J."/>
            <person name="Corre E."/>
            <person name="Da Silva C."/>
            <person name="Delage L."/>
            <person name="Delaroque N."/>
            <person name="Dittami S.M."/>
            <person name="Doulbeau S."/>
            <person name="Elias M."/>
            <person name="Farnham G."/>
            <person name="Gachon C.M."/>
            <person name="Gschloessl B."/>
            <person name="Heesch S."/>
            <person name="Jabbari K."/>
            <person name="Jubin C."/>
            <person name="Kawai H."/>
            <person name="Kimura K."/>
            <person name="Kloareg B."/>
            <person name="Kupper F.C."/>
            <person name="Lang D."/>
            <person name="Le Bail A."/>
            <person name="Leblanc C."/>
            <person name="Lerouge P."/>
            <person name="Lohr M."/>
            <person name="Lopez P.J."/>
            <person name="Martens C."/>
            <person name="Maumus F."/>
            <person name="Michel G."/>
            <person name="Miranda-Saavedra D."/>
            <person name="Morales J."/>
            <person name="Moreau H."/>
            <person name="Motomura T."/>
            <person name="Nagasato C."/>
            <person name="Napoli C.A."/>
            <person name="Nelson D.R."/>
            <person name="Nyvall-Collen P."/>
            <person name="Peters A.F."/>
            <person name="Pommier C."/>
            <person name="Potin P."/>
            <person name="Poulain J."/>
            <person name="Quesneville H."/>
            <person name="Read B."/>
            <person name="Rensing S.A."/>
            <person name="Ritter A."/>
            <person name="Rousvoal S."/>
            <person name="Samanta M."/>
            <person name="Samson G."/>
            <person name="Schroeder D.C."/>
            <person name="Segurens B."/>
            <person name="Strittmatter M."/>
            <person name="Tonon T."/>
            <person name="Tregear J.W."/>
            <person name="Valentin K."/>
            <person name="von Dassow P."/>
            <person name="Yamagishi T."/>
            <person name="Van de Peer Y."/>
            <person name="Wincker P."/>
        </authorList>
    </citation>
    <scope>NUCLEOTIDE SEQUENCE [LARGE SCALE GENOMIC DNA]</scope>
    <source>
        <strain evidence="5">Ec32 / CCAP1310/4</strain>
    </source>
</reference>
<dbReference type="OMA" id="CPAHIIA"/>
<feature type="domain" description="Calponin-homology (CH)" evidence="3">
    <location>
        <begin position="2"/>
        <end position="106"/>
    </location>
</feature>
<feature type="region of interest" description="Disordered" evidence="2">
    <location>
        <begin position="787"/>
        <end position="807"/>
    </location>
</feature>
<accession>D7FRW9</accession>
<dbReference type="EMBL" id="FN648402">
    <property type="protein sequence ID" value="CBJ30910.1"/>
    <property type="molecule type" value="Genomic_DNA"/>
</dbReference>
<dbReference type="InParanoid" id="D7FRW9"/>
<dbReference type="InterPro" id="IPR001715">
    <property type="entry name" value="CH_dom"/>
</dbReference>
<feature type="coiled-coil region" evidence="1">
    <location>
        <begin position="711"/>
        <end position="738"/>
    </location>
</feature>
<protein>
    <recommendedName>
        <fullName evidence="3">Calponin-homology (CH) domain-containing protein</fullName>
    </recommendedName>
</protein>
<dbReference type="OrthoDB" id="62528at2759"/>
<keyword evidence="1" id="KW-0175">Coiled coil</keyword>
<feature type="region of interest" description="Disordered" evidence="2">
    <location>
        <begin position="582"/>
        <end position="641"/>
    </location>
</feature>
<name>D7FRW9_ECTSI</name>
<dbReference type="EMBL" id="FN649734">
    <property type="protein sequence ID" value="CBJ30910.1"/>
    <property type="molecule type" value="Genomic_DNA"/>
</dbReference>
<dbReference type="GO" id="GO:0005737">
    <property type="term" value="C:cytoplasm"/>
    <property type="evidence" value="ECO:0007669"/>
    <property type="project" value="UniProtKB-ARBA"/>
</dbReference>
<sequence>MPAIMDDGLRWLNEDLALKQRVLNLEHDLSNGYLLGEILHIHNHQPNFALFQELETSEAKVNNFILLEPTLRLLGVPFDAQVAYNVMQGTPGAISGLLYQMKMVLDRLAKFSVPVSMRPTTSPAGVKPLPNLSQRTTKPQYDRATHSIFAAAVRDMVQSQKGINLERSLRRFEVEGARQKRIVQVEKERSLLAEELHTEAIRLQGIHDLAQRKALCDSWEENNVDDWLINMDRKRNRELRIHRFRRRIVRARVSRIQQAKMAGQRAVQYDLPAFEARSREASRTASGNQEEHEATPWAFAASTRGFLEARALEKGYEWQMAKFHSKRSEERIGAREKRRCAASGNRRRFITEREESQSHEHLQAAADALKQKLMKRCHAEELVERQLESVFRYKAIMTENREYRKQQYAARADVDAEGLLKRDQASLDSFRSEYELGVRAQGERCEAAAVTTAAAAATRIEKMCRETLEGLFALSIEVVRYRAYSEHRREPGALSPDQDPMPSLQWKDMKCSFIRGGPLLHMGTTVAEPAKEWGCTSLLPLTEGRINEFCAPGQDDETKETVAYFLDGCEFEDYINETGWWGKHGTSPGPKDSAQAASVADVTQADLGSSKSSMEDGDDAKVVDPTGSLEPSAPSSIAGGEENVLNTANPLHGLGECVIETALTANPLPPPRPPPEVPTFSLRICMCGRTLTGKSEQAIRLADRYCLKVYAALLVEAIREIEEENQAMQAQASESTEVGGVMLSGDDRAEYMGWIIDDFPGTAEQAAVLEKYLSGYDESAYVPSRQDAASKLAPASPSSEATEDKGTPMSGIDLAIYIDAPRDVILKRSLGRLFDPVTAEPYHFEGTLPQYDVVCKERLVHPEDPANASAELSLQVATQEQTSEELKAFLEKFGTLRIVDSGESTPDALFGKLNAVVVAMVQEAGERDTKSEGGDLTGDYAALHHGDEGEDAGDKRHDDHDGPDGASAREKSVTDGVVDGEGTHAEQQPKEAASTDEGSSALGNGVSGSTLSSTVESARSAQEQGKEVGLLAGGLAAALSGHWRTAELQFEGTARRVFRELRNQRLSINGHVRSLRDTFSAFLRRPDDKQSHLAEFCSSFNALDQDLRFDDRARKELLLRTEDCRSKLWFDVEERKERAAKVLGTIQGDGWVERQQGTVSNNMILLMQAEVERFHAGVLLLHDYYQTKVQEVTNDNSVVLTPLLPPEVEGAPLKETPGPKSSGKKDKDGKGGGKKGQEGKGGKGNKGDPSGDPSFGALRTTPWPPIEALASLVDVIAAGDMPQVAVEAEKTGGAAAQGKGKAEKAKKPASKSARKADVEVEEAKTPLEAALSVVMAYADAWGSEGFPVPAEDEVASQAGDGAAGSATSSVQGAPPPKPLLLHRAVWAQAGVLTTRCQLLSRVGESLSAEIRKKADLVYGELQRCLDERVSEEQRAVEAAMTMAEECIDEQSAIEHEWKIQGESFSVDESFRLVPVPTPNVSRPDVSETLGVFTKLQALRLQDALASIQHVGTEGLDDAMVMPEDVVEVLLRLSAEEGALPDCWACASKADFIQVATRFLDLEQIGQVEVEKVVLSITSKTPEELIILA</sequence>
<dbReference type="PANTHER" id="PTHR14919:SF0">
    <property type="entry name" value="SPERM FLAGELLAR PROTEIN 2"/>
    <property type="match status" value="1"/>
</dbReference>
<gene>
    <name evidence="4" type="ORF">Esi_0223_0004</name>
</gene>
<dbReference type="InterPro" id="IPR052634">
    <property type="entry name" value="Sperm_flagellar-bone_growth"/>
</dbReference>
<dbReference type="SUPFAM" id="SSF52540">
    <property type="entry name" value="P-loop containing nucleoside triphosphate hydrolases"/>
    <property type="match status" value="1"/>
</dbReference>
<dbReference type="InterPro" id="IPR036872">
    <property type="entry name" value="CH_dom_sf"/>
</dbReference>
<evidence type="ECO:0000313" key="5">
    <source>
        <dbReference type="Proteomes" id="UP000002630"/>
    </source>
</evidence>
<evidence type="ECO:0000313" key="4">
    <source>
        <dbReference type="EMBL" id="CBJ30910.1"/>
    </source>
</evidence>
<dbReference type="PANTHER" id="PTHR14919">
    <property type="entry name" value="KPL2-RELATED"/>
    <property type="match status" value="1"/>
</dbReference>
<feature type="region of interest" description="Disordered" evidence="2">
    <location>
        <begin position="925"/>
        <end position="1021"/>
    </location>
</feature>
<dbReference type="InterPro" id="IPR054517">
    <property type="entry name" value="SPEF2_D5"/>
</dbReference>
<organism evidence="4 5">
    <name type="scientific">Ectocarpus siliculosus</name>
    <name type="common">Brown alga</name>
    <name type="synonym">Conferva siliculosa</name>
    <dbReference type="NCBI Taxonomy" id="2880"/>
    <lineage>
        <taxon>Eukaryota</taxon>
        <taxon>Sar</taxon>
        <taxon>Stramenopiles</taxon>
        <taxon>Ochrophyta</taxon>
        <taxon>PX clade</taxon>
        <taxon>Phaeophyceae</taxon>
        <taxon>Ectocarpales</taxon>
        <taxon>Ectocarpaceae</taxon>
        <taxon>Ectocarpus</taxon>
    </lineage>
</organism>
<dbReference type="InterPro" id="IPR027417">
    <property type="entry name" value="P-loop_NTPase"/>
</dbReference>
<dbReference type="Gene3D" id="3.40.50.300">
    <property type="entry name" value="P-loop containing nucleotide triphosphate hydrolases"/>
    <property type="match status" value="1"/>
</dbReference>
<dbReference type="Gene3D" id="1.10.418.10">
    <property type="entry name" value="Calponin-like domain"/>
    <property type="match status" value="1"/>
</dbReference>
<feature type="region of interest" description="Disordered" evidence="2">
    <location>
        <begin position="1203"/>
        <end position="1261"/>
    </location>
</feature>
<feature type="compositionally biased region" description="Low complexity" evidence="2">
    <location>
        <begin position="789"/>
        <end position="800"/>
    </location>
</feature>
<evidence type="ECO:0000256" key="2">
    <source>
        <dbReference type="SAM" id="MobiDB-lite"/>
    </source>
</evidence>
<proteinExistence type="predicted"/>
<dbReference type="Pfam" id="PF06294">
    <property type="entry name" value="CH_2"/>
    <property type="match status" value="1"/>
</dbReference>
<evidence type="ECO:0000259" key="3">
    <source>
        <dbReference type="PROSITE" id="PS50021"/>
    </source>
</evidence>
<dbReference type="InterPro" id="IPR010441">
    <property type="entry name" value="CH_2"/>
</dbReference>
<dbReference type="Pfam" id="PF22946">
    <property type="entry name" value="SPEF2_D5"/>
    <property type="match status" value="1"/>
</dbReference>